<proteinExistence type="predicted"/>
<sequence>MTTYRPTPLQRDLARRIAAHIADGSFPADSHLREEALADMFQVSRTPIRGALKLLASHGAIHYRSNSGYFVHHAGEAASLPALADGGASADALYRALIQDRARKRLPDTLIEKDLLRRYGCSAAVLRNVLSRMTSENLIEKRPGRGWQFMPALDSREALTESYRYRIIIECGGLLEPGFQPDAEDMRRSRAAFTELLTRSQDSVSAAEFFRLNASFHEMLARFSGNRFIVMALQQQTQLRRLEEHDAFYRHDHVMEASREHLEILDAIESKDPQWAAALMRKHLLSALAKS</sequence>
<evidence type="ECO:0000259" key="4">
    <source>
        <dbReference type="PROSITE" id="PS50949"/>
    </source>
</evidence>
<feature type="domain" description="HTH gntR-type" evidence="4">
    <location>
        <begin position="7"/>
        <end position="74"/>
    </location>
</feature>
<dbReference type="SUPFAM" id="SSF48008">
    <property type="entry name" value="GntR ligand-binding domain-like"/>
    <property type="match status" value="1"/>
</dbReference>
<name>A0A853FT75_9BURK</name>
<dbReference type="InterPro" id="IPR036390">
    <property type="entry name" value="WH_DNA-bd_sf"/>
</dbReference>
<dbReference type="SMART" id="SM00345">
    <property type="entry name" value="HTH_GNTR"/>
    <property type="match status" value="2"/>
</dbReference>
<dbReference type="SUPFAM" id="SSF46785">
    <property type="entry name" value="Winged helix' DNA-binding domain"/>
    <property type="match status" value="2"/>
</dbReference>
<dbReference type="Pfam" id="PF00392">
    <property type="entry name" value="GntR"/>
    <property type="match status" value="1"/>
</dbReference>
<keyword evidence="6" id="KW-1185">Reference proteome</keyword>
<keyword evidence="3" id="KW-0804">Transcription</keyword>
<dbReference type="SMART" id="SM00895">
    <property type="entry name" value="FCD"/>
    <property type="match status" value="1"/>
</dbReference>
<keyword evidence="1" id="KW-0805">Transcription regulation</keyword>
<dbReference type="GO" id="GO:0003677">
    <property type="term" value="F:DNA binding"/>
    <property type="evidence" value="ECO:0007669"/>
    <property type="project" value="UniProtKB-KW"/>
</dbReference>
<dbReference type="RefSeq" id="WP_180154355.1">
    <property type="nucleotide sequence ID" value="NZ_JACCEM010000003.1"/>
</dbReference>
<evidence type="ECO:0000256" key="3">
    <source>
        <dbReference type="ARBA" id="ARBA00023163"/>
    </source>
</evidence>
<dbReference type="InterPro" id="IPR000524">
    <property type="entry name" value="Tscrpt_reg_HTH_GntR"/>
</dbReference>
<dbReference type="AlphaFoldDB" id="A0A853FT75"/>
<dbReference type="InterPro" id="IPR011711">
    <property type="entry name" value="GntR_C"/>
</dbReference>
<dbReference type="PANTHER" id="PTHR43537">
    <property type="entry name" value="TRANSCRIPTIONAL REGULATOR, GNTR FAMILY"/>
    <property type="match status" value="1"/>
</dbReference>
<dbReference type="EMBL" id="JACCEM010000003">
    <property type="protein sequence ID" value="NYT49065.1"/>
    <property type="molecule type" value="Genomic_DNA"/>
</dbReference>
<dbReference type="Gene3D" id="1.10.10.10">
    <property type="entry name" value="Winged helix-like DNA-binding domain superfamily/Winged helix DNA-binding domain"/>
    <property type="match status" value="2"/>
</dbReference>
<evidence type="ECO:0000256" key="1">
    <source>
        <dbReference type="ARBA" id="ARBA00023015"/>
    </source>
</evidence>
<dbReference type="Gene3D" id="1.20.120.530">
    <property type="entry name" value="GntR ligand-binding domain-like"/>
    <property type="match status" value="1"/>
</dbReference>
<accession>A0A853FT75</accession>
<dbReference type="PROSITE" id="PS50949">
    <property type="entry name" value="HTH_GNTR"/>
    <property type="match status" value="1"/>
</dbReference>
<evidence type="ECO:0000313" key="5">
    <source>
        <dbReference type="EMBL" id="NYT49065.1"/>
    </source>
</evidence>
<gene>
    <name evidence="5" type="ORF">H0A72_07040</name>
</gene>
<dbReference type="CDD" id="cd07377">
    <property type="entry name" value="WHTH_GntR"/>
    <property type="match status" value="1"/>
</dbReference>
<reference evidence="5 6" key="1">
    <citation type="submission" date="2020-07" db="EMBL/GenBank/DDBJ databases">
        <title>Taxonomic revisions and descriptions of new bacterial species based on genomic comparisons in the high-G+C-content subgroup of the family Alcaligenaceae.</title>
        <authorList>
            <person name="Szabo A."/>
            <person name="Felfoldi T."/>
        </authorList>
    </citation>
    <scope>NUCLEOTIDE SEQUENCE [LARGE SCALE GENOMIC DNA]</scope>
    <source>
        <strain evidence="5 6">LMG 24012</strain>
    </source>
</reference>
<keyword evidence="2" id="KW-0238">DNA-binding</keyword>
<dbReference type="GO" id="GO:0003700">
    <property type="term" value="F:DNA-binding transcription factor activity"/>
    <property type="evidence" value="ECO:0007669"/>
    <property type="project" value="InterPro"/>
</dbReference>
<dbReference type="PANTHER" id="PTHR43537:SF45">
    <property type="entry name" value="GNTR FAMILY REGULATORY PROTEIN"/>
    <property type="match status" value="1"/>
</dbReference>
<dbReference type="InterPro" id="IPR036388">
    <property type="entry name" value="WH-like_DNA-bd_sf"/>
</dbReference>
<dbReference type="Proteomes" id="UP000559809">
    <property type="component" value="Unassembled WGS sequence"/>
</dbReference>
<organism evidence="5 6">
    <name type="scientific">Parapusillimonas granuli</name>
    <dbReference type="NCBI Taxonomy" id="380911"/>
    <lineage>
        <taxon>Bacteria</taxon>
        <taxon>Pseudomonadati</taxon>
        <taxon>Pseudomonadota</taxon>
        <taxon>Betaproteobacteria</taxon>
        <taxon>Burkholderiales</taxon>
        <taxon>Alcaligenaceae</taxon>
        <taxon>Parapusillimonas</taxon>
    </lineage>
</organism>
<evidence type="ECO:0000313" key="6">
    <source>
        <dbReference type="Proteomes" id="UP000559809"/>
    </source>
</evidence>
<dbReference type="InterPro" id="IPR008920">
    <property type="entry name" value="TF_FadR/GntR_C"/>
</dbReference>
<comment type="caution">
    <text evidence="5">The sequence shown here is derived from an EMBL/GenBank/DDBJ whole genome shotgun (WGS) entry which is preliminary data.</text>
</comment>
<dbReference type="Pfam" id="PF07729">
    <property type="entry name" value="FCD"/>
    <property type="match status" value="1"/>
</dbReference>
<protein>
    <submittedName>
        <fullName evidence="5">GntR family transcriptional regulator</fullName>
    </submittedName>
</protein>
<evidence type="ECO:0000256" key="2">
    <source>
        <dbReference type="ARBA" id="ARBA00023125"/>
    </source>
</evidence>